<protein>
    <submittedName>
        <fullName evidence="1">Uncharacterized protein</fullName>
    </submittedName>
</protein>
<proteinExistence type="predicted"/>
<comment type="caution">
    <text evidence="1">The sequence shown here is derived from an EMBL/GenBank/DDBJ whole genome shotgun (WGS) entry which is preliminary data.</text>
</comment>
<organism evidence="1 2">
    <name type="scientific">Podospora australis</name>
    <dbReference type="NCBI Taxonomy" id="1536484"/>
    <lineage>
        <taxon>Eukaryota</taxon>
        <taxon>Fungi</taxon>
        <taxon>Dikarya</taxon>
        <taxon>Ascomycota</taxon>
        <taxon>Pezizomycotina</taxon>
        <taxon>Sordariomycetes</taxon>
        <taxon>Sordariomycetidae</taxon>
        <taxon>Sordariales</taxon>
        <taxon>Podosporaceae</taxon>
        <taxon>Podospora</taxon>
    </lineage>
</organism>
<sequence length="200" mass="22910">MCNLVEVAFSEATSNIQPCPKERRELTPATRCENHTGDVWVSVTCEGGGIDKRKCEAQKKRELDKIPRRSTLVPLVVLKAFPCRTCVREMMTKTYNIWVRGVEESKGMVKHEVRRAIQELRLKREERFFDRYDAFIDACLADLAIQDNTGGKGERPQCFVNLKNQKTMANDSRHFAKLFVDFRDTTGEASVLSQMAIPHK</sequence>
<evidence type="ECO:0000313" key="2">
    <source>
        <dbReference type="Proteomes" id="UP001302126"/>
    </source>
</evidence>
<accession>A0AAN7AF64</accession>
<keyword evidence="2" id="KW-1185">Reference proteome</keyword>
<reference evidence="1" key="2">
    <citation type="submission" date="2023-05" db="EMBL/GenBank/DDBJ databases">
        <authorList>
            <consortium name="Lawrence Berkeley National Laboratory"/>
            <person name="Steindorff A."/>
            <person name="Hensen N."/>
            <person name="Bonometti L."/>
            <person name="Westerberg I."/>
            <person name="Brannstrom I.O."/>
            <person name="Guillou S."/>
            <person name="Cros-Aarteil S."/>
            <person name="Calhoun S."/>
            <person name="Haridas S."/>
            <person name="Kuo A."/>
            <person name="Mondo S."/>
            <person name="Pangilinan J."/>
            <person name="Riley R."/>
            <person name="Labutti K."/>
            <person name="Andreopoulos B."/>
            <person name="Lipzen A."/>
            <person name="Chen C."/>
            <person name="Yanf M."/>
            <person name="Daum C."/>
            <person name="Ng V."/>
            <person name="Clum A."/>
            <person name="Ohm R."/>
            <person name="Martin F."/>
            <person name="Silar P."/>
            <person name="Natvig D."/>
            <person name="Lalanne C."/>
            <person name="Gautier V."/>
            <person name="Ament-Velasquez S.L."/>
            <person name="Kruys A."/>
            <person name="Hutchinson M.I."/>
            <person name="Powell A.J."/>
            <person name="Barry K."/>
            <person name="Miller A.N."/>
            <person name="Grigoriev I.V."/>
            <person name="Debuchy R."/>
            <person name="Gladieux P."/>
            <person name="Thoren M.H."/>
            <person name="Johannesson H."/>
        </authorList>
    </citation>
    <scope>NUCLEOTIDE SEQUENCE</scope>
    <source>
        <strain evidence="1">PSN309</strain>
    </source>
</reference>
<name>A0AAN7AF64_9PEZI</name>
<reference evidence="1" key="1">
    <citation type="journal article" date="2023" name="Mol. Phylogenet. Evol.">
        <title>Genome-scale phylogeny and comparative genomics of the fungal order Sordariales.</title>
        <authorList>
            <person name="Hensen N."/>
            <person name="Bonometti L."/>
            <person name="Westerberg I."/>
            <person name="Brannstrom I.O."/>
            <person name="Guillou S."/>
            <person name="Cros-Aarteil S."/>
            <person name="Calhoun S."/>
            <person name="Haridas S."/>
            <person name="Kuo A."/>
            <person name="Mondo S."/>
            <person name="Pangilinan J."/>
            <person name="Riley R."/>
            <person name="LaButti K."/>
            <person name="Andreopoulos B."/>
            <person name="Lipzen A."/>
            <person name="Chen C."/>
            <person name="Yan M."/>
            <person name="Daum C."/>
            <person name="Ng V."/>
            <person name="Clum A."/>
            <person name="Steindorff A."/>
            <person name="Ohm R.A."/>
            <person name="Martin F."/>
            <person name="Silar P."/>
            <person name="Natvig D.O."/>
            <person name="Lalanne C."/>
            <person name="Gautier V."/>
            <person name="Ament-Velasquez S.L."/>
            <person name="Kruys A."/>
            <person name="Hutchinson M.I."/>
            <person name="Powell A.J."/>
            <person name="Barry K."/>
            <person name="Miller A.N."/>
            <person name="Grigoriev I.V."/>
            <person name="Debuchy R."/>
            <person name="Gladieux P."/>
            <person name="Hiltunen Thoren M."/>
            <person name="Johannesson H."/>
        </authorList>
    </citation>
    <scope>NUCLEOTIDE SEQUENCE</scope>
    <source>
        <strain evidence="1">PSN309</strain>
    </source>
</reference>
<gene>
    <name evidence="1" type="ORF">QBC35DRAFT_456102</name>
</gene>
<dbReference type="Proteomes" id="UP001302126">
    <property type="component" value="Unassembled WGS sequence"/>
</dbReference>
<dbReference type="AlphaFoldDB" id="A0AAN7AF64"/>
<dbReference type="EMBL" id="MU864535">
    <property type="protein sequence ID" value="KAK4183622.1"/>
    <property type="molecule type" value="Genomic_DNA"/>
</dbReference>
<evidence type="ECO:0000313" key="1">
    <source>
        <dbReference type="EMBL" id="KAK4183622.1"/>
    </source>
</evidence>